<sequence length="323" mass="34424">MTDVLILGGTGWLSGRIARLWADDGAAVTCLARGERPEPPGVTLVRGDRDRSDAYDRLARDWDHVVDVSSRADHVAAVVAALGARARRWTYISSVSVYADDATPGADESAPVHEAAAPGDEYDYAAEKVAAEQQVRALGDRALIVRPGLIVGDGDPSDRFGYWAAAFARAGSDRVLLPPLEGRATQVIDVDDLAAYVVTASSAGVSGAVNAIGDRHPLRDVLLCIRNAAGHCGETVVGEAGWLADHGVAYWAGERSLPLWLPADMTGFMTRSNAAFHRTGGVLRPIDDTIARVVADEIARGVDRERRAGLTREDERALLAELL</sequence>
<dbReference type="SUPFAM" id="SSF51735">
    <property type="entry name" value="NAD(P)-binding Rossmann-fold domains"/>
    <property type="match status" value="1"/>
</dbReference>
<organism evidence="2 3">
    <name type="scientific">Microbacterium croceum</name>
    <dbReference type="NCBI Taxonomy" id="2851645"/>
    <lineage>
        <taxon>Bacteria</taxon>
        <taxon>Bacillati</taxon>
        <taxon>Actinomycetota</taxon>
        <taxon>Actinomycetes</taxon>
        <taxon>Micrococcales</taxon>
        <taxon>Microbacteriaceae</taxon>
        <taxon>Microbacterium</taxon>
    </lineage>
</organism>
<evidence type="ECO:0000313" key="2">
    <source>
        <dbReference type="EMBL" id="MCK2037260.1"/>
    </source>
</evidence>
<dbReference type="InterPro" id="IPR051783">
    <property type="entry name" value="NAD(P)-dependent_oxidoreduct"/>
</dbReference>
<proteinExistence type="predicted"/>
<protein>
    <submittedName>
        <fullName evidence="2">NAD-dependent epimerase/dehydratase family protein</fullName>
    </submittedName>
</protein>
<evidence type="ECO:0000313" key="3">
    <source>
        <dbReference type="Proteomes" id="UP001300096"/>
    </source>
</evidence>
<dbReference type="EMBL" id="JAHWXN010000002">
    <property type="protein sequence ID" value="MCK2037260.1"/>
    <property type="molecule type" value="Genomic_DNA"/>
</dbReference>
<dbReference type="PANTHER" id="PTHR48079">
    <property type="entry name" value="PROTEIN YEEZ"/>
    <property type="match status" value="1"/>
</dbReference>
<evidence type="ECO:0000259" key="1">
    <source>
        <dbReference type="Pfam" id="PF01370"/>
    </source>
</evidence>
<dbReference type="Gene3D" id="3.40.50.720">
    <property type="entry name" value="NAD(P)-binding Rossmann-like Domain"/>
    <property type="match status" value="1"/>
</dbReference>
<comment type="caution">
    <text evidence="2">The sequence shown here is derived from an EMBL/GenBank/DDBJ whole genome shotgun (WGS) entry which is preliminary data.</text>
</comment>
<gene>
    <name evidence="2" type="ORF">KZC51_14090</name>
</gene>
<dbReference type="Pfam" id="PF01370">
    <property type="entry name" value="Epimerase"/>
    <property type="match status" value="1"/>
</dbReference>
<dbReference type="InterPro" id="IPR036291">
    <property type="entry name" value="NAD(P)-bd_dom_sf"/>
</dbReference>
<dbReference type="PANTHER" id="PTHR48079:SF6">
    <property type="entry name" value="NAD(P)-BINDING DOMAIN-CONTAINING PROTEIN-RELATED"/>
    <property type="match status" value="1"/>
</dbReference>
<accession>A0ABT0FGS9</accession>
<dbReference type="InterPro" id="IPR001509">
    <property type="entry name" value="Epimerase_deHydtase"/>
</dbReference>
<dbReference type="Proteomes" id="UP001300096">
    <property type="component" value="Unassembled WGS sequence"/>
</dbReference>
<feature type="domain" description="NAD-dependent epimerase/dehydratase" evidence="1">
    <location>
        <begin position="4"/>
        <end position="206"/>
    </location>
</feature>
<keyword evidence="3" id="KW-1185">Reference proteome</keyword>
<reference evidence="2 3" key="1">
    <citation type="submission" date="2021-06" db="EMBL/GenBank/DDBJ databases">
        <title>Genome-based taxonomic framework of Microbacterium strains isolated from marine environment, the description of four new species and reclassification of four preexisting species.</title>
        <authorList>
            <person name="Lee S.D."/>
            <person name="Kim S.-M."/>
            <person name="Byeon Y.-S."/>
            <person name="Yang H.L."/>
            <person name="Kim I.S."/>
        </authorList>
    </citation>
    <scope>NUCLEOTIDE SEQUENCE [LARGE SCALE GENOMIC DNA]</scope>
    <source>
        <strain evidence="2 3">SSW1-49</strain>
    </source>
</reference>
<name>A0ABT0FGS9_9MICO</name>
<dbReference type="RefSeq" id="WP_247630674.1">
    <property type="nucleotide sequence ID" value="NZ_JAHWXN010000002.1"/>
</dbReference>